<proteinExistence type="inferred from homology"/>
<evidence type="ECO:0000256" key="5">
    <source>
        <dbReference type="SAM" id="Phobius"/>
    </source>
</evidence>
<dbReference type="InterPro" id="IPR050515">
    <property type="entry name" value="Beta-lactam/transpept"/>
</dbReference>
<dbReference type="Pfam" id="PF00905">
    <property type="entry name" value="Transpeptidase"/>
    <property type="match status" value="1"/>
</dbReference>
<comment type="similarity">
    <text evidence="2">Belongs to the transpeptidase family.</text>
</comment>
<feature type="compositionally biased region" description="Basic residues" evidence="4">
    <location>
        <begin position="15"/>
        <end position="36"/>
    </location>
</feature>
<evidence type="ECO:0000313" key="9">
    <source>
        <dbReference type="Proteomes" id="UP000664844"/>
    </source>
</evidence>
<name>A0ABS3FNH3_9CYAN</name>
<dbReference type="Pfam" id="PF03717">
    <property type="entry name" value="PBP_dimer"/>
    <property type="match status" value="1"/>
</dbReference>
<evidence type="ECO:0000256" key="1">
    <source>
        <dbReference type="ARBA" id="ARBA00004370"/>
    </source>
</evidence>
<keyword evidence="9" id="KW-1185">Reference proteome</keyword>
<evidence type="ECO:0000313" key="8">
    <source>
        <dbReference type="EMBL" id="MBO0348191.1"/>
    </source>
</evidence>
<evidence type="ECO:0000256" key="4">
    <source>
        <dbReference type="SAM" id="MobiDB-lite"/>
    </source>
</evidence>
<dbReference type="Gene3D" id="3.40.710.10">
    <property type="entry name" value="DD-peptidase/beta-lactamase superfamily"/>
    <property type="match status" value="1"/>
</dbReference>
<dbReference type="Gene3D" id="3.90.1310.10">
    <property type="entry name" value="Penicillin-binding protein 2a (Domain 2)"/>
    <property type="match status" value="1"/>
</dbReference>
<dbReference type="Gene3D" id="3.30.450.330">
    <property type="match status" value="1"/>
</dbReference>
<keyword evidence="5" id="KW-0812">Transmembrane</keyword>
<evidence type="ECO:0000259" key="6">
    <source>
        <dbReference type="Pfam" id="PF00905"/>
    </source>
</evidence>
<sequence length="649" mass="71573">MASRIPHPGANLQRNSHRKTQSQRPKKINRGTARNKRGQESGKNLLLLLPLAFLLLILENLNSSPRMRRGVRALTRLGNPRIRFTVVWGVLMVGILGLSGNLYRLQIVNGQDLQEQARQQQDVKLQPFIPRRAIVDRNGNVLALDRPVYTLYAHPKLFKISKEEMAVTLAPILNQTSAELFGKFNAAESGIAVAIGISEENADRIRDIFLDGLELEQNPARYYPQQNLAADVLGYVDTEGQGQAGIEASHQHLLAREASLELDRRLWGSLIPDPVPAEFMRLDDLHLQITLDSRLQQAARVALEKHRKQWNAKRGTAIVMDAKTGEILALVCDPSYDPNEYFKANLELFKNWALTDLYEPGSTFKPITVAIALESGAIEANSVFYDEGQIYVDEWPISNSDGAGRGNLTVTEIIRYSSNVGMVHIIEQMRSRVFYSWLQRLGIGDIIGADLPFETASQLRSRAEFMASPVNAATASFGQGLSLTPLQLVQINGALANEGYLVTPHVVRGLFDSQGRQYWQPDLRPKRQVFSPSTTQTVVGMMEEVIDDGTGTAAQIPGYRIAGKTGTSQKASDDGSGYSEYARIASFVAILPADNPRYVVLAAVDEPVGGYGGTVAAPIVKEIIESLIQVEGIPPSKRVETPEVEESSQ</sequence>
<comment type="subcellular location">
    <subcellularLocation>
        <location evidence="1">Membrane</location>
    </subcellularLocation>
</comment>
<keyword evidence="3 5" id="KW-0472">Membrane</keyword>
<evidence type="ECO:0000256" key="2">
    <source>
        <dbReference type="ARBA" id="ARBA00007171"/>
    </source>
</evidence>
<reference evidence="8 9" key="1">
    <citation type="submission" date="2021-03" db="EMBL/GenBank/DDBJ databases">
        <title>Metabolic Capacity of the Antarctic Cyanobacterium Phormidium pseudopriestleyi that Sustains Oxygenic Photosynthesis in the Presence of Hydrogen Sulfide.</title>
        <authorList>
            <person name="Lumian J.E."/>
            <person name="Jungblut A.D."/>
            <person name="Dillon M.L."/>
            <person name="Hawes I."/>
            <person name="Doran P.T."/>
            <person name="Mackey T.J."/>
            <person name="Dick G.J."/>
            <person name="Grettenberger C.L."/>
            <person name="Sumner D.Y."/>
        </authorList>
    </citation>
    <scope>NUCLEOTIDE SEQUENCE [LARGE SCALE GENOMIC DNA]</scope>
    <source>
        <strain evidence="8 9">FRX01</strain>
    </source>
</reference>
<keyword evidence="5" id="KW-1133">Transmembrane helix</keyword>
<dbReference type="SUPFAM" id="SSF56601">
    <property type="entry name" value="beta-lactamase/transpeptidase-like"/>
    <property type="match status" value="1"/>
</dbReference>
<dbReference type="SUPFAM" id="SSF56519">
    <property type="entry name" value="Penicillin binding protein dimerisation domain"/>
    <property type="match status" value="1"/>
</dbReference>
<gene>
    <name evidence="8" type="ORF">J0895_03545</name>
</gene>
<feature type="transmembrane region" description="Helical" evidence="5">
    <location>
        <begin position="82"/>
        <end position="103"/>
    </location>
</feature>
<comment type="caution">
    <text evidence="8">The sequence shown here is derived from an EMBL/GenBank/DDBJ whole genome shotgun (WGS) entry which is preliminary data.</text>
</comment>
<feature type="domain" description="Penicillin-binding protein transpeptidase" evidence="6">
    <location>
        <begin position="315"/>
        <end position="625"/>
    </location>
</feature>
<feature type="domain" description="Penicillin-binding protein dimerisation" evidence="7">
    <location>
        <begin position="130"/>
        <end position="239"/>
    </location>
</feature>
<dbReference type="PANTHER" id="PTHR30627">
    <property type="entry name" value="PEPTIDOGLYCAN D,D-TRANSPEPTIDASE"/>
    <property type="match status" value="1"/>
</dbReference>
<organism evidence="8 9">
    <name type="scientific">Phormidium pseudopriestleyi FRX01</name>
    <dbReference type="NCBI Taxonomy" id="1759528"/>
    <lineage>
        <taxon>Bacteria</taxon>
        <taxon>Bacillati</taxon>
        <taxon>Cyanobacteriota</taxon>
        <taxon>Cyanophyceae</taxon>
        <taxon>Oscillatoriophycideae</taxon>
        <taxon>Oscillatoriales</taxon>
        <taxon>Oscillatoriaceae</taxon>
        <taxon>Phormidium</taxon>
    </lineage>
</organism>
<dbReference type="InterPro" id="IPR036138">
    <property type="entry name" value="PBP_dimer_sf"/>
</dbReference>
<dbReference type="PANTHER" id="PTHR30627:SF1">
    <property type="entry name" value="PEPTIDOGLYCAN D,D-TRANSPEPTIDASE FTSI"/>
    <property type="match status" value="1"/>
</dbReference>
<feature type="region of interest" description="Disordered" evidence="4">
    <location>
        <begin position="1"/>
        <end position="39"/>
    </location>
</feature>
<dbReference type="InterPro" id="IPR001460">
    <property type="entry name" value="PCN-bd_Tpept"/>
</dbReference>
<dbReference type="Proteomes" id="UP000664844">
    <property type="component" value="Unassembled WGS sequence"/>
</dbReference>
<evidence type="ECO:0000259" key="7">
    <source>
        <dbReference type="Pfam" id="PF03717"/>
    </source>
</evidence>
<protein>
    <submittedName>
        <fullName evidence="8">Penicillin-binding protein 2</fullName>
    </submittedName>
</protein>
<dbReference type="InterPro" id="IPR012338">
    <property type="entry name" value="Beta-lactam/transpept-like"/>
</dbReference>
<evidence type="ECO:0000256" key="3">
    <source>
        <dbReference type="ARBA" id="ARBA00023136"/>
    </source>
</evidence>
<dbReference type="EMBL" id="JAFLQW010000085">
    <property type="protein sequence ID" value="MBO0348191.1"/>
    <property type="molecule type" value="Genomic_DNA"/>
</dbReference>
<feature type="transmembrane region" description="Helical" evidence="5">
    <location>
        <begin position="44"/>
        <end position="61"/>
    </location>
</feature>
<dbReference type="InterPro" id="IPR005311">
    <property type="entry name" value="PBP_dimer"/>
</dbReference>
<accession>A0ABS3FNH3</accession>